<evidence type="ECO:0000313" key="2">
    <source>
        <dbReference type="EMBL" id="KAK9872444.1"/>
    </source>
</evidence>
<dbReference type="Proteomes" id="UP001431783">
    <property type="component" value="Unassembled WGS sequence"/>
</dbReference>
<proteinExistence type="predicted"/>
<comment type="caution">
    <text evidence="2">The sequence shown here is derived from an EMBL/GenBank/DDBJ whole genome shotgun (WGS) entry which is preliminary data.</text>
</comment>
<evidence type="ECO:0000313" key="3">
    <source>
        <dbReference type="Proteomes" id="UP001431783"/>
    </source>
</evidence>
<feature type="signal peptide" evidence="1">
    <location>
        <begin position="1"/>
        <end position="19"/>
    </location>
</feature>
<name>A0AAW1TZA1_9CUCU</name>
<gene>
    <name evidence="2" type="ORF">WA026_017901</name>
</gene>
<accession>A0AAW1TZA1</accession>
<organism evidence="2 3">
    <name type="scientific">Henosepilachna vigintioctopunctata</name>
    <dbReference type="NCBI Taxonomy" id="420089"/>
    <lineage>
        <taxon>Eukaryota</taxon>
        <taxon>Metazoa</taxon>
        <taxon>Ecdysozoa</taxon>
        <taxon>Arthropoda</taxon>
        <taxon>Hexapoda</taxon>
        <taxon>Insecta</taxon>
        <taxon>Pterygota</taxon>
        <taxon>Neoptera</taxon>
        <taxon>Endopterygota</taxon>
        <taxon>Coleoptera</taxon>
        <taxon>Polyphaga</taxon>
        <taxon>Cucujiformia</taxon>
        <taxon>Coccinelloidea</taxon>
        <taxon>Coccinellidae</taxon>
        <taxon>Epilachninae</taxon>
        <taxon>Epilachnini</taxon>
        <taxon>Henosepilachna</taxon>
    </lineage>
</organism>
<dbReference type="EMBL" id="JARQZJ010000011">
    <property type="protein sequence ID" value="KAK9872444.1"/>
    <property type="molecule type" value="Genomic_DNA"/>
</dbReference>
<feature type="chain" id="PRO_5043912355" evidence="1">
    <location>
        <begin position="20"/>
        <end position="200"/>
    </location>
</feature>
<evidence type="ECO:0000256" key="1">
    <source>
        <dbReference type="SAM" id="SignalP"/>
    </source>
</evidence>
<keyword evidence="1" id="KW-0732">Signal</keyword>
<reference evidence="2 3" key="1">
    <citation type="submission" date="2023-03" db="EMBL/GenBank/DDBJ databases">
        <title>Genome insight into feeding habits of ladybird beetles.</title>
        <authorList>
            <person name="Li H.-S."/>
            <person name="Huang Y.-H."/>
            <person name="Pang H."/>
        </authorList>
    </citation>
    <scope>NUCLEOTIDE SEQUENCE [LARGE SCALE GENOMIC DNA]</scope>
    <source>
        <strain evidence="2">SYSU_2023b</strain>
        <tissue evidence="2">Whole body</tissue>
    </source>
</reference>
<protein>
    <submittedName>
        <fullName evidence="2">Uncharacterized protein</fullName>
    </submittedName>
</protein>
<sequence>MSIQAYLSLFLVIIGIGEQKIVNGNTIEETTQTRVAETRVLDRSMILLSNGNVQATKPEYTFYQNLHPHPYSIPSYILTPPQAGTPYTSKQFGEIFNLINPGCSVSTPIGTLILPIRHAAFTTSDNIFRISPRFGQVFSNINNLDPSYFEYLPSPKQLNGILNLINPACSISTPIGTLVLPIRDSESTEVEATSPLDLDE</sequence>
<dbReference type="AlphaFoldDB" id="A0AAW1TZA1"/>
<keyword evidence="3" id="KW-1185">Reference proteome</keyword>